<evidence type="ECO:0000313" key="2">
    <source>
        <dbReference type="Proteomes" id="UP001162992"/>
    </source>
</evidence>
<name>A0ACC2AKJ4_DIPCM</name>
<protein>
    <submittedName>
        <fullName evidence="1">Uncharacterized protein</fullName>
    </submittedName>
</protein>
<proteinExistence type="predicted"/>
<dbReference type="EMBL" id="CM055112">
    <property type="protein sequence ID" value="KAJ7518065.1"/>
    <property type="molecule type" value="Genomic_DNA"/>
</dbReference>
<evidence type="ECO:0000313" key="1">
    <source>
        <dbReference type="EMBL" id="KAJ7518065.1"/>
    </source>
</evidence>
<accession>A0ACC2AKJ4</accession>
<dbReference type="Proteomes" id="UP001162992">
    <property type="component" value="Chromosome 21"/>
</dbReference>
<organism evidence="1 2">
    <name type="scientific">Diphasiastrum complanatum</name>
    <name type="common">Issler's clubmoss</name>
    <name type="synonym">Lycopodium complanatum</name>
    <dbReference type="NCBI Taxonomy" id="34168"/>
    <lineage>
        <taxon>Eukaryota</taxon>
        <taxon>Viridiplantae</taxon>
        <taxon>Streptophyta</taxon>
        <taxon>Embryophyta</taxon>
        <taxon>Tracheophyta</taxon>
        <taxon>Lycopodiopsida</taxon>
        <taxon>Lycopodiales</taxon>
        <taxon>Lycopodiaceae</taxon>
        <taxon>Lycopodioideae</taxon>
        <taxon>Diphasiastrum</taxon>
    </lineage>
</organism>
<sequence>MMLKSNLELNVINDDIQQEKINAYPGTTKFFWQNTSRFGCPASDDDKIAGCLLVRRHPHLTQAGAAGFQLRILKSAPPPRLLNKLHGGIERRIQITGSRQ</sequence>
<reference evidence="2" key="1">
    <citation type="journal article" date="2024" name="Proc. Natl. Acad. Sci. U.S.A.">
        <title>Extraordinary preservation of gene collinearity over three hundred million years revealed in homosporous lycophytes.</title>
        <authorList>
            <person name="Li C."/>
            <person name="Wickell D."/>
            <person name="Kuo L.Y."/>
            <person name="Chen X."/>
            <person name="Nie B."/>
            <person name="Liao X."/>
            <person name="Peng D."/>
            <person name="Ji J."/>
            <person name="Jenkins J."/>
            <person name="Williams M."/>
            <person name="Shu S."/>
            <person name="Plott C."/>
            <person name="Barry K."/>
            <person name="Rajasekar S."/>
            <person name="Grimwood J."/>
            <person name="Han X."/>
            <person name="Sun S."/>
            <person name="Hou Z."/>
            <person name="He W."/>
            <person name="Dai G."/>
            <person name="Sun C."/>
            <person name="Schmutz J."/>
            <person name="Leebens-Mack J.H."/>
            <person name="Li F.W."/>
            <person name="Wang L."/>
        </authorList>
    </citation>
    <scope>NUCLEOTIDE SEQUENCE [LARGE SCALE GENOMIC DNA]</scope>
    <source>
        <strain evidence="2">cv. PW_Plant_1</strain>
    </source>
</reference>
<comment type="caution">
    <text evidence="1">The sequence shown here is derived from an EMBL/GenBank/DDBJ whole genome shotgun (WGS) entry which is preliminary data.</text>
</comment>
<keyword evidence="2" id="KW-1185">Reference proteome</keyword>
<gene>
    <name evidence="1" type="ORF">O6H91_21G053100</name>
</gene>